<dbReference type="RefSeq" id="WP_036676923.1">
    <property type="nucleotide sequence ID" value="NZ_CP009428.1"/>
</dbReference>
<dbReference type="Proteomes" id="UP000187465">
    <property type="component" value="Unassembled WGS sequence"/>
</dbReference>
<dbReference type="InterPro" id="IPR038501">
    <property type="entry name" value="Spore_GerAC_C_sf"/>
</dbReference>
<feature type="domain" description="Spore germination protein N-terminal" evidence="9">
    <location>
        <begin position="25"/>
        <end position="212"/>
    </location>
</feature>
<evidence type="ECO:0000313" key="11">
    <source>
        <dbReference type="Proteomes" id="UP000187465"/>
    </source>
</evidence>
<evidence type="ECO:0000256" key="1">
    <source>
        <dbReference type="ARBA" id="ARBA00004635"/>
    </source>
</evidence>
<evidence type="ECO:0000259" key="8">
    <source>
        <dbReference type="Pfam" id="PF05504"/>
    </source>
</evidence>
<proteinExistence type="inferred from homology"/>
<dbReference type="PANTHER" id="PTHR35789:SF1">
    <property type="entry name" value="SPORE GERMINATION PROTEIN B3"/>
    <property type="match status" value="1"/>
</dbReference>
<evidence type="ECO:0000313" key="10">
    <source>
        <dbReference type="EMBL" id="OMD27875.1"/>
    </source>
</evidence>
<dbReference type="GO" id="GO:0016020">
    <property type="term" value="C:membrane"/>
    <property type="evidence" value="ECO:0007669"/>
    <property type="project" value="UniProtKB-SubCell"/>
</dbReference>
<dbReference type="GeneID" id="31571709"/>
<comment type="subcellular location">
    <subcellularLocation>
        <location evidence="1">Membrane</location>
        <topology evidence="1">Lipid-anchor</topology>
    </subcellularLocation>
</comment>
<evidence type="ECO:0000256" key="4">
    <source>
        <dbReference type="ARBA" id="ARBA00022729"/>
    </source>
</evidence>
<dbReference type="NCBIfam" id="TIGR02887">
    <property type="entry name" value="spore_ger_x_C"/>
    <property type="match status" value="1"/>
</dbReference>
<evidence type="ECO:0000256" key="3">
    <source>
        <dbReference type="ARBA" id="ARBA00022544"/>
    </source>
</evidence>
<dbReference type="GO" id="GO:0009847">
    <property type="term" value="P:spore germination"/>
    <property type="evidence" value="ECO:0007669"/>
    <property type="project" value="InterPro"/>
</dbReference>
<keyword evidence="5" id="KW-0472">Membrane</keyword>
<dbReference type="InterPro" id="IPR008844">
    <property type="entry name" value="Spore_GerAC-like"/>
</dbReference>
<comment type="caution">
    <text evidence="10">The sequence shown here is derived from an EMBL/GenBank/DDBJ whole genome shotgun (WGS) entry which is preliminary data.</text>
</comment>
<gene>
    <name evidence="10" type="ORF">BJP51_01825</name>
</gene>
<name>A0A1R0X397_9BACL</name>
<dbReference type="KEGG" id="pod:PODO_16080"/>
<reference evidence="10 11" key="1">
    <citation type="submission" date="2016-10" db="EMBL/GenBank/DDBJ databases">
        <title>Paenibacillus species isolates.</title>
        <authorList>
            <person name="Beno S.M."/>
        </authorList>
    </citation>
    <scope>NUCLEOTIDE SEQUENCE [LARGE SCALE GENOMIC DNA]</scope>
    <source>
        <strain evidence="10 11">FSL H7-0604</strain>
    </source>
</reference>
<evidence type="ECO:0000256" key="5">
    <source>
        <dbReference type="ARBA" id="ARBA00023136"/>
    </source>
</evidence>
<sequence length="396" mass="45276">MFRQQVIRLLLVFMILLTQSGCWSSKEIEDLSVYTGLALDKGEPQTVEKKFEELGGSYLKHNKLTATVQIVPENVIGNSGKEGETPKTHFHNISESGDSLLEVFRQISIRKNRPIIGHHLKVVVISEKLIQEEKIRRLMDFLLRDNDIRPSCLIFLSQGRASDTLNTTAEEVPSFRLEDMVHNHFRTSKVMKGITLSNLDALMYSKQSFVLQNVIEANGEVEFSGAGIIKGDTGYWIGNLNQQDVESIAWIKGDVKGGSIKTYDQSNEAITYEIKSVKSKITLKETADEKFSFHVAIESDGRLIEHWDDNEHSAEVAYFKELEKIFEERLTEKINALIHKMHSTYKVDVAGFGNWFSIEKPQVWKKVKDHWDEEFIRMPLTFDVKLKITDFGSTTE</sequence>
<keyword evidence="6" id="KW-0564">Palmitate</keyword>
<keyword evidence="4" id="KW-0732">Signal</keyword>
<accession>A0A1R0X397</accession>
<dbReference type="PANTHER" id="PTHR35789">
    <property type="entry name" value="SPORE GERMINATION PROTEIN B3"/>
    <property type="match status" value="1"/>
</dbReference>
<comment type="similarity">
    <text evidence="2">Belongs to the GerABKC lipoprotein family.</text>
</comment>
<evidence type="ECO:0000259" key="9">
    <source>
        <dbReference type="Pfam" id="PF25198"/>
    </source>
</evidence>
<dbReference type="Gene3D" id="3.30.300.210">
    <property type="entry name" value="Nutrient germinant receptor protein C, domain 3"/>
    <property type="match status" value="1"/>
</dbReference>
<dbReference type="InterPro" id="IPR057336">
    <property type="entry name" value="GerAC_N"/>
</dbReference>
<dbReference type="EMBL" id="MKQP01000034">
    <property type="protein sequence ID" value="OMD27875.1"/>
    <property type="molecule type" value="Genomic_DNA"/>
</dbReference>
<evidence type="ECO:0000256" key="6">
    <source>
        <dbReference type="ARBA" id="ARBA00023139"/>
    </source>
</evidence>
<keyword evidence="7" id="KW-0449">Lipoprotein</keyword>
<protein>
    <submittedName>
        <fullName evidence="10">Spore gernimation protein GerC</fullName>
    </submittedName>
</protein>
<organism evidence="10 11">
    <name type="scientific">Paenibacillus odorifer</name>
    <dbReference type="NCBI Taxonomy" id="189426"/>
    <lineage>
        <taxon>Bacteria</taxon>
        <taxon>Bacillati</taxon>
        <taxon>Bacillota</taxon>
        <taxon>Bacilli</taxon>
        <taxon>Bacillales</taxon>
        <taxon>Paenibacillaceae</taxon>
        <taxon>Paenibacillus</taxon>
    </lineage>
</organism>
<keyword evidence="3" id="KW-0309">Germination</keyword>
<evidence type="ECO:0000256" key="2">
    <source>
        <dbReference type="ARBA" id="ARBA00007886"/>
    </source>
</evidence>
<dbReference type="Pfam" id="PF25198">
    <property type="entry name" value="Spore_GerAC_N"/>
    <property type="match status" value="1"/>
</dbReference>
<dbReference type="InterPro" id="IPR046953">
    <property type="entry name" value="Spore_GerAC-like_C"/>
</dbReference>
<dbReference type="AlphaFoldDB" id="A0A1R0X397"/>
<feature type="domain" description="Spore germination GerAC-like C-terminal" evidence="8">
    <location>
        <begin position="224"/>
        <end position="392"/>
    </location>
</feature>
<dbReference type="Pfam" id="PF05504">
    <property type="entry name" value="Spore_GerAC"/>
    <property type="match status" value="1"/>
</dbReference>
<evidence type="ECO:0000256" key="7">
    <source>
        <dbReference type="ARBA" id="ARBA00023288"/>
    </source>
</evidence>